<feature type="domain" description="Heterokaryon incompatibility" evidence="1">
    <location>
        <begin position="180"/>
        <end position="327"/>
    </location>
</feature>
<dbReference type="EMBL" id="VMNF01000007">
    <property type="protein sequence ID" value="TXC04738.1"/>
    <property type="molecule type" value="Genomic_DNA"/>
</dbReference>
<protein>
    <recommendedName>
        <fullName evidence="1">Heterokaryon incompatibility domain-containing protein</fullName>
    </recommendedName>
</protein>
<dbReference type="PANTHER" id="PTHR33112">
    <property type="entry name" value="DOMAIN PROTEIN, PUTATIVE-RELATED"/>
    <property type="match status" value="1"/>
</dbReference>
<name>A0A5C6T336_FUSOC</name>
<dbReference type="Proteomes" id="UP000321331">
    <property type="component" value="Unassembled WGS sequence"/>
</dbReference>
<dbReference type="InterPro" id="IPR010730">
    <property type="entry name" value="HET"/>
</dbReference>
<dbReference type="AlphaFoldDB" id="A0A5C6T336"/>
<dbReference type="PANTHER" id="PTHR33112:SF12">
    <property type="entry name" value="HETEROKARYON INCOMPATIBILITY DOMAIN-CONTAINING PROTEIN"/>
    <property type="match status" value="1"/>
</dbReference>
<gene>
    <name evidence="2" type="ORF">FocTR4_00000013</name>
</gene>
<evidence type="ECO:0000313" key="2">
    <source>
        <dbReference type="EMBL" id="TXC04738.1"/>
    </source>
</evidence>
<comment type="caution">
    <text evidence="2">The sequence shown here is derived from an EMBL/GenBank/DDBJ whole genome shotgun (WGS) entry which is preliminary data.</text>
</comment>
<accession>A0A5C6T336</accession>
<organism evidence="2 3">
    <name type="scientific">Fusarium oxysporum f. sp. cubense</name>
    <dbReference type="NCBI Taxonomy" id="61366"/>
    <lineage>
        <taxon>Eukaryota</taxon>
        <taxon>Fungi</taxon>
        <taxon>Dikarya</taxon>
        <taxon>Ascomycota</taxon>
        <taxon>Pezizomycotina</taxon>
        <taxon>Sordariomycetes</taxon>
        <taxon>Hypocreomycetidae</taxon>
        <taxon>Hypocreales</taxon>
        <taxon>Nectriaceae</taxon>
        <taxon>Fusarium</taxon>
        <taxon>Fusarium oxysporum species complex</taxon>
    </lineage>
</organism>
<reference evidence="2 3" key="1">
    <citation type="submission" date="2019-07" db="EMBL/GenBank/DDBJ databases">
        <title>The First High-Quality Draft Genome Sequence of the Causal Agent of the Current Panama Disease Epidemic.</title>
        <authorList>
            <person name="Warmington R.J."/>
            <person name="Kay W."/>
            <person name="Jeffries A."/>
            <person name="Bebber D."/>
            <person name="Moore K."/>
            <person name="Studholme D.J."/>
        </authorList>
    </citation>
    <scope>NUCLEOTIDE SEQUENCE [LARGE SCALE GENOMIC DNA]</scope>
    <source>
        <strain evidence="2 3">TR4</strain>
    </source>
</reference>
<sequence>MSSPTSLCEYCSQIPLDPKVLDAEEKRIWTYPGWSLGAGIRIKNSSCPFCRLILSHFNEDFIATPSADEVELFWQLGPAKRWAFSAYQARADAWIGFSSRMDFSGHLNPTLRFFVEPWTGPVVDTARVLRWVSSCEQLHRSECAMPTNLPFGEAFPGLRVLRLIDLEDSCLVERAKLEKYIALSYVWGAVPNFRLTKANRTALLTPGSLKKVFKMLPNTIKDATTLSKRLGCRYLWVDALCLLQNDAEDLELGVNVMDLVYERAWLTVVAACGHDANARLPGIQEGTRDGSYNTFEIMPGVEMGIVTGLDGLLKRSVYDSRSWTFQEQVLSRRVLYFIDNKVFYRCRAAEHAEHFADDLSQTRIGPSAGSLLPEAVLMTDPVFDLCTMLFYYTKRALTNQSDTPRAMAGIIRRIAEAMKCSFFQGLPTVMFDRFVIFFEYGSVLHRRSSFPSYSWTGWRGCIDMNLQTACATESTNVWLRDRTWIIWYKRSPSGITNLVWDPDANPSFPLSDMEYVGYRRRRPFSDGRYVPRQLDTRRTMPTEHMSFSREVPSYPMLQFWTLSLFYRIFDIDVFRATGYLQDSNNRKCGFVWLDGFEETNFFESHGSFEIILLSEAYKHSFVGYDGVQWQDPYPLAEGQWKYYNIMLLEWHGGIAERRGFGLLHQGAVQFSLVPGPSWKEVFLS</sequence>
<dbReference type="Pfam" id="PF06985">
    <property type="entry name" value="HET"/>
    <property type="match status" value="1"/>
</dbReference>
<evidence type="ECO:0000313" key="3">
    <source>
        <dbReference type="Proteomes" id="UP000321331"/>
    </source>
</evidence>
<proteinExistence type="predicted"/>
<evidence type="ECO:0000259" key="1">
    <source>
        <dbReference type="Pfam" id="PF06985"/>
    </source>
</evidence>